<organism evidence="4 5">
    <name type="scientific">Clostridium frigoriphilum</name>
    <dbReference type="NCBI Taxonomy" id="443253"/>
    <lineage>
        <taxon>Bacteria</taxon>
        <taxon>Bacillati</taxon>
        <taxon>Bacillota</taxon>
        <taxon>Clostridia</taxon>
        <taxon>Eubacteriales</taxon>
        <taxon>Clostridiaceae</taxon>
        <taxon>Clostridium</taxon>
    </lineage>
</organism>
<keyword evidence="5" id="KW-1185">Reference proteome</keyword>
<dbReference type="SUPFAM" id="SSF88713">
    <property type="entry name" value="Glycoside hydrolase/deacetylase"/>
    <property type="match status" value="1"/>
</dbReference>
<dbReference type="EC" id="3.-.-.-" evidence="4"/>
<evidence type="ECO:0000313" key="4">
    <source>
        <dbReference type="EMBL" id="MEF2111948.1"/>
    </source>
</evidence>
<sequence length="299" mass="34070">MIAIKKKLYFIFIFIFVLSIVGCSRTTSTTIKKTNPVKPTVVATPVIKAKPIESSTIPGFDNTTDIKPYGKSIPVLQYHSISYDKGNPICIPIKKFEEQMKYLKDNGYYTITLTNLYEYLMNNTPIPKKSVVITFDDGYDNNYTAMFPVLKKYKFKATIFVISSLIDVHSNMLTSKQLIEMDKYGVDIESHTAHHDNLKLISKDNQLKTLIQSKKHLEKTLNKKINFFAYPYGGFNKNAIEALKEAGYKMAFTTKNGWSSKKNGIFSLHRVWISASDSTKVFGRKVSKPKKNIVDSFSF</sequence>
<gene>
    <name evidence="4" type="ORF">SJI18_06450</name>
</gene>
<comment type="caution">
    <text evidence="4">The sequence shown here is derived from an EMBL/GenBank/DDBJ whole genome shotgun (WGS) entry which is preliminary data.</text>
</comment>
<dbReference type="PANTHER" id="PTHR34216:SF3">
    <property type="entry name" value="POLY-BETA-1,6-N-ACETYL-D-GLUCOSAMINE N-DEACETYLASE"/>
    <property type="match status" value="1"/>
</dbReference>
<comment type="subcellular location">
    <subcellularLocation>
        <location evidence="1">Secreted</location>
    </subcellularLocation>
</comment>
<keyword evidence="4" id="KW-0378">Hydrolase</keyword>
<accession>A0ABU7UL19</accession>
<dbReference type="PROSITE" id="PS51677">
    <property type="entry name" value="NODB"/>
    <property type="match status" value="1"/>
</dbReference>
<evidence type="ECO:0000259" key="3">
    <source>
        <dbReference type="PROSITE" id="PS51677"/>
    </source>
</evidence>
<dbReference type="GO" id="GO:0016787">
    <property type="term" value="F:hydrolase activity"/>
    <property type="evidence" value="ECO:0007669"/>
    <property type="project" value="UniProtKB-KW"/>
</dbReference>
<dbReference type="InterPro" id="IPR011330">
    <property type="entry name" value="Glyco_hydro/deAcase_b/a-brl"/>
</dbReference>
<dbReference type="PANTHER" id="PTHR34216">
    <property type="match status" value="1"/>
</dbReference>
<evidence type="ECO:0000313" key="5">
    <source>
        <dbReference type="Proteomes" id="UP001498469"/>
    </source>
</evidence>
<protein>
    <submittedName>
        <fullName evidence="4">Polysaccharide deacetylase family protein</fullName>
        <ecNumber evidence="4">3.-.-.-</ecNumber>
    </submittedName>
</protein>
<dbReference type="EMBL" id="JAZHFS010000004">
    <property type="protein sequence ID" value="MEF2111948.1"/>
    <property type="molecule type" value="Genomic_DNA"/>
</dbReference>
<dbReference type="InterPro" id="IPR051398">
    <property type="entry name" value="Polysacch_Deacetylase"/>
</dbReference>
<dbReference type="CDD" id="cd10918">
    <property type="entry name" value="CE4_NodB_like_5s_6s"/>
    <property type="match status" value="1"/>
</dbReference>
<name>A0ABU7UL19_9CLOT</name>
<evidence type="ECO:0000256" key="1">
    <source>
        <dbReference type="ARBA" id="ARBA00004613"/>
    </source>
</evidence>
<keyword evidence="2" id="KW-0732">Signal</keyword>
<proteinExistence type="predicted"/>
<dbReference type="InterPro" id="IPR002509">
    <property type="entry name" value="NODB_dom"/>
</dbReference>
<dbReference type="PROSITE" id="PS51257">
    <property type="entry name" value="PROKAR_LIPOPROTEIN"/>
    <property type="match status" value="1"/>
</dbReference>
<dbReference type="RefSeq" id="WP_253201898.1">
    <property type="nucleotide sequence ID" value="NZ_JAZHFS010000004.1"/>
</dbReference>
<feature type="domain" description="NodB homology" evidence="3">
    <location>
        <begin position="129"/>
        <end position="299"/>
    </location>
</feature>
<dbReference type="Gene3D" id="3.20.20.370">
    <property type="entry name" value="Glycoside hydrolase/deacetylase"/>
    <property type="match status" value="1"/>
</dbReference>
<dbReference type="Pfam" id="PF01522">
    <property type="entry name" value="Polysacc_deac_1"/>
    <property type="match status" value="1"/>
</dbReference>
<reference evidence="4 5" key="1">
    <citation type="submission" date="2023-11" db="EMBL/GenBank/DDBJ databases">
        <title>Draft genome sequence of a psychrophilic Clostridium strain from permafrost water brine.</title>
        <authorList>
            <person name="Shcherbakova V.A."/>
            <person name="Trubitsyn V.E."/>
            <person name="Zakharyuk A.G."/>
        </authorList>
    </citation>
    <scope>NUCLEOTIDE SEQUENCE [LARGE SCALE GENOMIC DNA]</scope>
    <source>
        <strain evidence="4 5">14F</strain>
    </source>
</reference>
<dbReference type="Proteomes" id="UP001498469">
    <property type="component" value="Unassembled WGS sequence"/>
</dbReference>
<evidence type="ECO:0000256" key="2">
    <source>
        <dbReference type="ARBA" id="ARBA00022729"/>
    </source>
</evidence>